<sequence>METVNGYFEEFASVFAGEEADPDGEEIAHPERLAREALDFTLDSLKRVDDYLAHLYEHRPEHLGPPYVLTALWGGAYVGEVIRRSAPRRYHWIDYDVFVDRYPTSAELLGEPDLGVTAVLSPGGGGFTLPINKIIKFLRNGPEDSVWFYATAECQDR</sequence>
<reference evidence="1" key="2">
    <citation type="submission" date="2020-09" db="EMBL/GenBank/DDBJ databases">
        <authorList>
            <person name="Sun Q."/>
            <person name="Ohkuma M."/>
        </authorList>
    </citation>
    <scope>NUCLEOTIDE SEQUENCE</scope>
    <source>
        <strain evidence="1">JCM 19831</strain>
    </source>
</reference>
<keyword evidence="2" id="KW-1185">Reference proteome</keyword>
<organism evidence="1 2">
    <name type="scientific">Dactylosporangium sucinum</name>
    <dbReference type="NCBI Taxonomy" id="1424081"/>
    <lineage>
        <taxon>Bacteria</taxon>
        <taxon>Bacillati</taxon>
        <taxon>Actinomycetota</taxon>
        <taxon>Actinomycetes</taxon>
        <taxon>Micromonosporales</taxon>
        <taxon>Micromonosporaceae</taxon>
        <taxon>Dactylosporangium</taxon>
    </lineage>
</organism>
<proteinExistence type="predicted"/>
<name>A0A917TYI3_9ACTN</name>
<dbReference type="RefSeq" id="WP_190252680.1">
    <property type="nucleotide sequence ID" value="NZ_BMPI01000027.1"/>
</dbReference>
<evidence type="ECO:0000313" key="2">
    <source>
        <dbReference type="Proteomes" id="UP000642070"/>
    </source>
</evidence>
<gene>
    <name evidence="1" type="ORF">GCM10007977_053370</name>
</gene>
<dbReference type="EMBL" id="BMPI01000027">
    <property type="protein sequence ID" value="GGM45153.1"/>
    <property type="molecule type" value="Genomic_DNA"/>
</dbReference>
<reference evidence="1" key="1">
    <citation type="journal article" date="2014" name="Int. J. Syst. Evol. Microbiol.">
        <title>Complete genome sequence of Corynebacterium casei LMG S-19264T (=DSM 44701T), isolated from a smear-ripened cheese.</title>
        <authorList>
            <consortium name="US DOE Joint Genome Institute (JGI-PGF)"/>
            <person name="Walter F."/>
            <person name="Albersmeier A."/>
            <person name="Kalinowski J."/>
            <person name="Ruckert C."/>
        </authorList>
    </citation>
    <scope>NUCLEOTIDE SEQUENCE</scope>
    <source>
        <strain evidence="1">JCM 19831</strain>
    </source>
</reference>
<comment type="caution">
    <text evidence="1">The sequence shown here is derived from an EMBL/GenBank/DDBJ whole genome shotgun (WGS) entry which is preliminary data.</text>
</comment>
<protein>
    <submittedName>
        <fullName evidence="1">Uncharacterized protein</fullName>
    </submittedName>
</protein>
<dbReference type="Proteomes" id="UP000642070">
    <property type="component" value="Unassembled WGS sequence"/>
</dbReference>
<accession>A0A917TYI3</accession>
<dbReference type="AlphaFoldDB" id="A0A917TYI3"/>
<evidence type="ECO:0000313" key="1">
    <source>
        <dbReference type="EMBL" id="GGM45153.1"/>
    </source>
</evidence>